<dbReference type="AlphaFoldDB" id="A0A5B7HDF4"/>
<keyword evidence="3" id="KW-1185">Reference proteome</keyword>
<evidence type="ECO:0000256" key="1">
    <source>
        <dbReference type="SAM" id="MobiDB-lite"/>
    </source>
</evidence>
<feature type="compositionally biased region" description="Basic residues" evidence="1">
    <location>
        <begin position="112"/>
        <end position="132"/>
    </location>
</feature>
<sequence>MLPVSYALKIFARLYLSKKRKKLRKKKEKTRLASAQLQYTAAAKTHICSLAFVEGKGKYWKPKARQHTTDTTRLTTAQRRASARHTPQPRHHRLTHTALMSGRRGHPEAPHGHTHRRVMQYGKARHRNRRQM</sequence>
<proteinExistence type="predicted"/>
<feature type="compositionally biased region" description="Basic residues" evidence="1">
    <location>
        <begin position="81"/>
        <end position="95"/>
    </location>
</feature>
<organism evidence="2 3">
    <name type="scientific">Portunus trituberculatus</name>
    <name type="common">Swimming crab</name>
    <name type="synonym">Neptunus trituberculatus</name>
    <dbReference type="NCBI Taxonomy" id="210409"/>
    <lineage>
        <taxon>Eukaryota</taxon>
        <taxon>Metazoa</taxon>
        <taxon>Ecdysozoa</taxon>
        <taxon>Arthropoda</taxon>
        <taxon>Crustacea</taxon>
        <taxon>Multicrustacea</taxon>
        <taxon>Malacostraca</taxon>
        <taxon>Eumalacostraca</taxon>
        <taxon>Eucarida</taxon>
        <taxon>Decapoda</taxon>
        <taxon>Pleocyemata</taxon>
        <taxon>Brachyura</taxon>
        <taxon>Eubrachyura</taxon>
        <taxon>Portunoidea</taxon>
        <taxon>Portunidae</taxon>
        <taxon>Portuninae</taxon>
        <taxon>Portunus</taxon>
    </lineage>
</organism>
<accession>A0A5B7HDF4</accession>
<dbReference type="Proteomes" id="UP000324222">
    <property type="component" value="Unassembled WGS sequence"/>
</dbReference>
<evidence type="ECO:0000313" key="3">
    <source>
        <dbReference type="Proteomes" id="UP000324222"/>
    </source>
</evidence>
<feature type="compositionally biased region" description="Low complexity" evidence="1">
    <location>
        <begin position="69"/>
        <end position="80"/>
    </location>
</feature>
<name>A0A5B7HDF4_PORTR</name>
<evidence type="ECO:0000313" key="2">
    <source>
        <dbReference type="EMBL" id="MPC68026.1"/>
    </source>
</evidence>
<comment type="caution">
    <text evidence="2">The sequence shown here is derived from an EMBL/GenBank/DDBJ whole genome shotgun (WGS) entry which is preliminary data.</text>
</comment>
<dbReference type="EMBL" id="VSRR010027141">
    <property type="protein sequence ID" value="MPC68026.1"/>
    <property type="molecule type" value="Genomic_DNA"/>
</dbReference>
<feature type="region of interest" description="Disordered" evidence="1">
    <location>
        <begin position="61"/>
        <end position="132"/>
    </location>
</feature>
<gene>
    <name evidence="2" type="ORF">E2C01_062216</name>
</gene>
<reference evidence="2 3" key="1">
    <citation type="submission" date="2019-05" db="EMBL/GenBank/DDBJ databases">
        <title>Another draft genome of Portunus trituberculatus and its Hox gene families provides insights of decapod evolution.</title>
        <authorList>
            <person name="Jeong J.-H."/>
            <person name="Song I."/>
            <person name="Kim S."/>
            <person name="Choi T."/>
            <person name="Kim D."/>
            <person name="Ryu S."/>
            <person name="Kim W."/>
        </authorList>
    </citation>
    <scope>NUCLEOTIDE SEQUENCE [LARGE SCALE GENOMIC DNA]</scope>
    <source>
        <tissue evidence="2">Muscle</tissue>
    </source>
</reference>
<protein>
    <submittedName>
        <fullName evidence="2">Uncharacterized protein</fullName>
    </submittedName>
</protein>